<dbReference type="InterPro" id="IPR025965">
    <property type="entry name" value="FlgD/Vpr_Ig-like"/>
</dbReference>
<evidence type="ECO:0000313" key="10">
    <source>
        <dbReference type="Proteomes" id="UP000675747"/>
    </source>
</evidence>
<dbReference type="GO" id="GO:0044781">
    <property type="term" value="P:bacterial-type flagellum organization"/>
    <property type="evidence" value="ECO:0007669"/>
    <property type="project" value="UniProtKB-UniRule"/>
</dbReference>
<dbReference type="Pfam" id="PF03963">
    <property type="entry name" value="FlgD"/>
    <property type="match status" value="1"/>
</dbReference>
<dbReference type="Gene3D" id="2.30.30.910">
    <property type="match status" value="1"/>
</dbReference>
<evidence type="ECO:0000313" key="8">
    <source>
        <dbReference type="EMBL" id="MBR0562933.1"/>
    </source>
</evidence>
<comment type="similarity">
    <text evidence="1 5">Belongs to the FlgD family.</text>
</comment>
<accession>A0A8J7VVY2</accession>
<reference evidence="9 10" key="1">
    <citation type="journal article" date="2021" name="Microbiol. Resour. Announc.">
        <title>Draft Genome Sequence of Coralloluteibacterium stylophorae LMG 29479T.</title>
        <authorList>
            <person name="Karlyshev A.V."/>
            <person name="Kudryashova E.B."/>
            <person name="Ariskina E.V."/>
            <person name="Conroy A.P."/>
            <person name="Abidueva E.Y."/>
        </authorList>
    </citation>
    <scope>NUCLEOTIDE SEQUENCE [LARGE SCALE GENOMIC DNA]</scope>
    <source>
        <strain evidence="9 10">LMG 29479</strain>
    </source>
</reference>
<evidence type="ECO:0000256" key="1">
    <source>
        <dbReference type="ARBA" id="ARBA00010577"/>
    </source>
</evidence>
<comment type="caution">
    <text evidence="8">The sequence shown here is derived from an EMBL/GenBank/DDBJ whole genome shotgun (WGS) entry which is preliminary data.</text>
</comment>
<dbReference type="Proteomes" id="UP000675747">
    <property type="component" value="Unassembled WGS sequence"/>
</dbReference>
<evidence type="ECO:0000256" key="3">
    <source>
        <dbReference type="ARBA" id="ARBA00022795"/>
    </source>
</evidence>
<keyword evidence="8" id="KW-0969">Cilium</keyword>
<feature type="domain" description="FlgD Tudor-like" evidence="7">
    <location>
        <begin position="85"/>
        <end position="218"/>
    </location>
</feature>
<name>A0A8J7VVY2_9GAMM</name>
<gene>
    <name evidence="9" type="ORF">KB893_008610</name>
    <name evidence="8" type="ORF">KB893_10455</name>
</gene>
<dbReference type="AlphaFoldDB" id="A0A8J7VVY2"/>
<keyword evidence="10" id="KW-1185">Reference proteome</keyword>
<evidence type="ECO:0000259" key="6">
    <source>
        <dbReference type="Pfam" id="PF13860"/>
    </source>
</evidence>
<organism evidence="8">
    <name type="scientific">Coralloluteibacterium stylophorae</name>
    <dbReference type="NCBI Taxonomy" id="1776034"/>
    <lineage>
        <taxon>Bacteria</taxon>
        <taxon>Pseudomonadati</taxon>
        <taxon>Pseudomonadota</taxon>
        <taxon>Gammaproteobacteria</taxon>
        <taxon>Lysobacterales</taxon>
        <taxon>Lysobacteraceae</taxon>
        <taxon>Coralloluteibacterium</taxon>
    </lineage>
</organism>
<dbReference type="Pfam" id="PF13860">
    <property type="entry name" value="FlgD_ig"/>
    <property type="match status" value="1"/>
</dbReference>
<evidence type="ECO:0000256" key="4">
    <source>
        <dbReference type="ARBA" id="ARBA00024746"/>
    </source>
</evidence>
<dbReference type="EMBL" id="JAGQFT010000085">
    <property type="protein sequence ID" value="MBR0562933.1"/>
    <property type="molecule type" value="Genomic_DNA"/>
</dbReference>
<keyword evidence="8" id="KW-0282">Flagellum</keyword>
<sequence length="222" mass="22623">MTTVGSTQSSTYADLGLAATTVAKEESMGQADFLTLLTEQLKHQDPLNPMENSDFVAQLAQFTQVQGIQEMQTSLNAMASVMESDQALRAVALVGHEALVDASSIQLKEGVGLSGQVEAETAGTVTVDITDADGALVRRLTVAAEGAGSVPFTWDGLDADGETAPAGVYSITASQGAGDAAVALPATLRAKVESVALESSGLSLNLEGIGSVRLGAIRNVGG</sequence>
<comment type="function">
    <text evidence="4 5">Required for flagellar hook formation. May act as a scaffolding protein.</text>
</comment>
<dbReference type="InterPro" id="IPR025963">
    <property type="entry name" value="FLgD_Tudor"/>
</dbReference>
<dbReference type="EMBL" id="JAGQFT020000005">
    <property type="protein sequence ID" value="MBS7457196.1"/>
    <property type="molecule type" value="Genomic_DNA"/>
</dbReference>
<keyword evidence="8" id="KW-0966">Cell projection</keyword>
<dbReference type="Gene3D" id="2.60.40.4070">
    <property type="match status" value="1"/>
</dbReference>
<evidence type="ECO:0000259" key="7">
    <source>
        <dbReference type="Pfam" id="PF13861"/>
    </source>
</evidence>
<protein>
    <recommendedName>
        <fullName evidence="2 5">Basal-body rod modification protein FlgD</fullName>
    </recommendedName>
</protein>
<feature type="domain" description="FlgD/Vpr Ig-like" evidence="6">
    <location>
        <begin position="114"/>
        <end position="177"/>
    </location>
</feature>
<evidence type="ECO:0000313" key="9">
    <source>
        <dbReference type="EMBL" id="MBS7457196.1"/>
    </source>
</evidence>
<proteinExistence type="inferred from homology"/>
<dbReference type="InterPro" id="IPR005648">
    <property type="entry name" value="FlgD"/>
</dbReference>
<evidence type="ECO:0000256" key="5">
    <source>
        <dbReference type="RuleBase" id="RU362076"/>
    </source>
</evidence>
<dbReference type="RefSeq" id="WP_211926856.1">
    <property type="nucleotide sequence ID" value="NZ_JAGQFT020000005.1"/>
</dbReference>
<evidence type="ECO:0000256" key="2">
    <source>
        <dbReference type="ARBA" id="ARBA00016013"/>
    </source>
</evidence>
<reference evidence="8" key="2">
    <citation type="submission" date="2021-04" db="EMBL/GenBank/DDBJ databases">
        <authorList>
            <person name="Karlyshev A.V."/>
        </authorList>
    </citation>
    <scope>NUCLEOTIDE SEQUENCE</scope>
    <source>
        <strain evidence="8">LMG 29479</strain>
    </source>
</reference>
<keyword evidence="3 5" id="KW-1005">Bacterial flagellum biogenesis</keyword>
<dbReference type="Pfam" id="PF13861">
    <property type="entry name" value="FLgD_tudor"/>
    <property type="match status" value="1"/>
</dbReference>